<dbReference type="PROSITE" id="PS50889">
    <property type="entry name" value="S4"/>
    <property type="match status" value="1"/>
</dbReference>
<dbReference type="Pfam" id="PF00849">
    <property type="entry name" value="PseudoU_synth_2"/>
    <property type="match status" value="1"/>
</dbReference>
<feature type="compositionally biased region" description="Basic and acidic residues" evidence="5">
    <location>
        <begin position="19"/>
        <end position="30"/>
    </location>
</feature>
<dbReference type="FunFam" id="3.10.290.10:FF:000003">
    <property type="entry name" value="Pseudouridine synthase"/>
    <property type="match status" value="1"/>
</dbReference>
<dbReference type="CDD" id="cd02870">
    <property type="entry name" value="PseudoU_synth_RsuA_like"/>
    <property type="match status" value="1"/>
</dbReference>
<comment type="caution">
    <text evidence="7">The sequence shown here is derived from an EMBL/GenBank/DDBJ whole genome shotgun (WGS) entry which is preliminary data.</text>
</comment>
<feature type="region of interest" description="Disordered" evidence="5">
    <location>
        <begin position="1"/>
        <end position="182"/>
    </location>
</feature>
<dbReference type="InterPro" id="IPR018496">
    <property type="entry name" value="PsdUridine_synth_RsuA/RluB_CS"/>
</dbReference>
<feature type="compositionally biased region" description="Basic and acidic residues" evidence="5">
    <location>
        <begin position="53"/>
        <end position="68"/>
    </location>
</feature>
<dbReference type="Gene3D" id="3.10.290.10">
    <property type="entry name" value="RNA-binding S4 domain"/>
    <property type="match status" value="1"/>
</dbReference>
<name>A0A7W5H185_9PORP</name>
<comment type="similarity">
    <text evidence="1 4">Belongs to the pseudouridine synthase RsuA family.</text>
</comment>
<sequence length="421" mass="48761">MDFNDNNWQNSDQQSGNEHASRDGNFNKENRTRKRFSVHGSSEKPNFSGNNYKSRDNFQQRPYSRDNANRNNTQRGYNNYNNKPYSNDGNSFEGGNRDYSKSYRSSNDSSNRRTYSSQDPNRNRSENYGNSYNKERRDFSTQKSSQSYNNQRNNFNGNTSRPRQQAYRPTPAPRTYAPLPNANEPVRLNKFLANAGICSRREADEYIKAGVISVNGEIVTELGTKIMPTDKVLFHDQSVQSEKKVYLLLNKPKDFVTTVDDPKERKTVLDLVKNACSERIYPVGRLDRSTTGVLLLTNDGDLASKLTHPKYNKKKIYHVFLDKNLSKADMEKIYTGIELEDGEIHADEIHYVDEQDHKQIGIEIHSGRNRIVRRIFDHLGYRVKRLDRVFFAGLTKKGLPRGTWRYLTQKEVNMLKMGAFE</sequence>
<dbReference type="Proteomes" id="UP000544222">
    <property type="component" value="Unassembled WGS sequence"/>
</dbReference>
<dbReference type="InterPro" id="IPR020094">
    <property type="entry name" value="TruA/RsuA/RluB/E/F_N"/>
</dbReference>
<organism evidence="7 8">
    <name type="scientific">Microbacter margulisiae</name>
    <dbReference type="NCBI Taxonomy" id="1350067"/>
    <lineage>
        <taxon>Bacteria</taxon>
        <taxon>Pseudomonadati</taxon>
        <taxon>Bacteroidota</taxon>
        <taxon>Bacteroidia</taxon>
        <taxon>Bacteroidales</taxon>
        <taxon>Porphyromonadaceae</taxon>
        <taxon>Microbacter</taxon>
    </lineage>
</organism>
<dbReference type="InterPro" id="IPR050343">
    <property type="entry name" value="RsuA_PseudoU_synthase"/>
</dbReference>
<keyword evidence="2 4" id="KW-0413">Isomerase</keyword>
<evidence type="ECO:0000256" key="2">
    <source>
        <dbReference type="ARBA" id="ARBA00023235"/>
    </source>
</evidence>
<dbReference type="InterPro" id="IPR042092">
    <property type="entry name" value="PsdUridine_s_RsuA/RluB/E/F_cat"/>
</dbReference>
<dbReference type="GO" id="GO:0003723">
    <property type="term" value="F:RNA binding"/>
    <property type="evidence" value="ECO:0007669"/>
    <property type="project" value="UniProtKB-KW"/>
</dbReference>
<proteinExistence type="inferred from homology"/>
<evidence type="ECO:0000259" key="6">
    <source>
        <dbReference type="SMART" id="SM00363"/>
    </source>
</evidence>
<gene>
    <name evidence="7" type="ORF">FHX64_000603</name>
</gene>
<dbReference type="InterPro" id="IPR000748">
    <property type="entry name" value="PsdUridine_synth_RsuA/RluB/E/F"/>
</dbReference>
<dbReference type="PROSITE" id="PS01149">
    <property type="entry name" value="PSI_RSU"/>
    <property type="match status" value="1"/>
</dbReference>
<dbReference type="SUPFAM" id="SSF55174">
    <property type="entry name" value="Alpha-L RNA-binding motif"/>
    <property type="match status" value="1"/>
</dbReference>
<evidence type="ECO:0000313" key="7">
    <source>
        <dbReference type="EMBL" id="MBB3186440.1"/>
    </source>
</evidence>
<dbReference type="GO" id="GO:0000455">
    <property type="term" value="P:enzyme-directed rRNA pseudouridine synthesis"/>
    <property type="evidence" value="ECO:0007669"/>
    <property type="project" value="UniProtKB-ARBA"/>
</dbReference>
<dbReference type="Gene3D" id="3.30.70.580">
    <property type="entry name" value="Pseudouridine synthase I, catalytic domain, N-terminal subdomain"/>
    <property type="match status" value="1"/>
</dbReference>
<dbReference type="AlphaFoldDB" id="A0A7W5H185"/>
<dbReference type="RefSeq" id="WP_183412335.1">
    <property type="nucleotide sequence ID" value="NZ_JACHYB010000001.1"/>
</dbReference>
<feature type="domain" description="RNA-binding S4" evidence="6">
    <location>
        <begin position="186"/>
        <end position="253"/>
    </location>
</feature>
<protein>
    <recommendedName>
        <fullName evidence="4">Pseudouridine synthase</fullName>
        <ecNumber evidence="4">5.4.99.-</ecNumber>
    </recommendedName>
</protein>
<evidence type="ECO:0000256" key="5">
    <source>
        <dbReference type="SAM" id="MobiDB-lite"/>
    </source>
</evidence>
<evidence type="ECO:0000256" key="3">
    <source>
        <dbReference type="PROSITE-ProRule" id="PRU00182"/>
    </source>
</evidence>
<feature type="compositionally biased region" description="Low complexity" evidence="5">
    <location>
        <begin position="69"/>
        <end position="82"/>
    </location>
</feature>
<dbReference type="SUPFAM" id="SSF55120">
    <property type="entry name" value="Pseudouridine synthase"/>
    <property type="match status" value="1"/>
</dbReference>
<dbReference type="InterPro" id="IPR006145">
    <property type="entry name" value="PsdUridine_synth_RsuA/RluA"/>
</dbReference>
<dbReference type="InterPro" id="IPR020103">
    <property type="entry name" value="PsdUridine_synth_cat_dom_sf"/>
</dbReference>
<dbReference type="SMART" id="SM00363">
    <property type="entry name" value="S4"/>
    <property type="match status" value="1"/>
</dbReference>
<dbReference type="Gene3D" id="3.30.70.1560">
    <property type="entry name" value="Alpha-L RNA-binding motif"/>
    <property type="match status" value="1"/>
</dbReference>
<reference evidence="7 8" key="1">
    <citation type="submission" date="2020-08" db="EMBL/GenBank/DDBJ databases">
        <title>Genomic Encyclopedia of Type Strains, Phase IV (KMG-IV): sequencing the most valuable type-strain genomes for metagenomic binning, comparative biology and taxonomic classification.</title>
        <authorList>
            <person name="Goeker M."/>
        </authorList>
    </citation>
    <scope>NUCLEOTIDE SEQUENCE [LARGE SCALE GENOMIC DNA]</scope>
    <source>
        <strain evidence="7 8">DSM 27471</strain>
    </source>
</reference>
<dbReference type="EC" id="5.4.99.-" evidence="4"/>
<evidence type="ECO:0000256" key="4">
    <source>
        <dbReference type="RuleBase" id="RU003887"/>
    </source>
</evidence>
<feature type="compositionally biased region" description="Polar residues" evidence="5">
    <location>
        <begin position="39"/>
        <end position="52"/>
    </location>
</feature>
<dbReference type="PANTHER" id="PTHR47683">
    <property type="entry name" value="PSEUDOURIDINE SYNTHASE FAMILY PROTEIN-RELATED"/>
    <property type="match status" value="1"/>
</dbReference>
<feature type="compositionally biased region" description="Polar residues" evidence="5">
    <location>
        <begin position="141"/>
        <end position="163"/>
    </location>
</feature>
<dbReference type="InterPro" id="IPR036986">
    <property type="entry name" value="S4_RNA-bd_sf"/>
</dbReference>
<accession>A0A7W5H185</accession>
<dbReference type="Pfam" id="PF01479">
    <property type="entry name" value="S4"/>
    <property type="match status" value="1"/>
</dbReference>
<dbReference type="PANTHER" id="PTHR47683:SF2">
    <property type="entry name" value="RNA-BINDING S4 DOMAIN-CONTAINING PROTEIN"/>
    <property type="match status" value="1"/>
</dbReference>
<dbReference type="InterPro" id="IPR002942">
    <property type="entry name" value="S4_RNA-bd"/>
</dbReference>
<dbReference type="EMBL" id="JACHYB010000001">
    <property type="protein sequence ID" value="MBB3186440.1"/>
    <property type="molecule type" value="Genomic_DNA"/>
</dbReference>
<feature type="compositionally biased region" description="Low complexity" evidence="5">
    <location>
        <begin position="1"/>
        <end position="17"/>
    </location>
</feature>
<dbReference type="CDD" id="cd00165">
    <property type="entry name" value="S4"/>
    <property type="match status" value="1"/>
</dbReference>
<keyword evidence="8" id="KW-1185">Reference proteome</keyword>
<dbReference type="GO" id="GO:0120159">
    <property type="term" value="F:rRNA pseudouridine synthase activity"/>
    <property type="evidence" value="ECO:0007669"/>
    <property type="project" value="UniProtKB-ARBA"/>
</dbReference>
<evidence type="ECO:0000256" key="1">
    <source>
        <dbReference type="ARBA" id="ARBA00008348"/>
    </source>
</evidence>
<dbReference type="NCBIfam" id="TIGR00093">
    <property type="entry name" value="pseudouridine synthase"/>
    <property type="match status" value="1"/>
</dbReference>
<feature type="compositionally biased region" description="Low complexity" evidence="5">
    <location>
        <begin position="102"/>
        <end position="117"/>
    </location>
</feature>
<evidence type="ECO:0000313" key="8">
    <source>
        <dbReference type="Proteomes" id="UP000544222"/>
    </source>
</evidence>
<keyword evidence="3" id="KW-0694">RNA-binding</keyword>